<evidence type="ECO:0000313" key="1">
    <source>
        <dbReference type="EMBL" id="TNN88967.1"/>
    </source>
</evidence>
<organism evidence="1 2">
    <name type="scientific">Liparis tanakae</name>
    <name type="common">Tanaka's snailfish</name>
    <dbReference type="NCBI Taxonomy" id="230148"/>
    <lineage>
        <taxon>Eukaryota</taxon>
        <taxon>Metazoa</taxon>
        <taxon>Chordata</taxon>
        <taxon>Craniata</taxon>
        <taxon>Vertebrata</taxon>
        <taxon>Euteleostomi</taxon>
        <taxon>Actinopterygii</taxon>
        <taxon>Neopterygii</taxon>
        <taxon>Teleostei</taxon>
        <taxon>Neoteleostei</taxon>
        <taxon>Acanthomorphata</taxon>
        <taxon>Eupercaria</taxon>
        <taxon>Perciformes</taxon>
        <taxon>Cottioidei</taxon>
        <taxon>Cottales</taxon>
        <taxon>Liparidae</taxon>
        <taxon>Liparis</taxon>
    </lineage>
</organism>
<reference evidence="1 2" key="1">
    <citation type="submission" date="2019-03" db="EMBL/GenBank/DDBJ databases">
        <title>First draft genome of Liparis tanakae, snailfish: a comprehensive survey of snailfish specific genes.</title>
        <authorList>
            <person name="Kim W."/>
            <person name="Song I."/>
            <person name="Jeong J.-H."/>
            <person name="Kim D."/>
            <person name="Kim S."/>
            <person name="Ryu S."/>
            <person name="Song J.Y."/>
            <person name="Lee S.K."/>
        </authorList>
    </citation>
    <scope>NUCLEOTIDE SEQUENCE [LARGE SCALE GENOMIC DNA]</scope>
    <source>
        <tissue evidence="1">Muscle</tissue>
    </source>
</reference>
<accession>A0A4Z2JGA4</accession>
<name>A0A4Z2JGA4_9TELE</name>
<dbReference type="EMBL" id="SRLO01000003">
    <property type="protein sequence ID" value="TNN88967.1"/>
    <property type="molecule type" value="Genomic_DNA"/>
</dbReference>
<keyword evidence="2" id="KW-1185">Reference proteome</keyword>
<dbReference type="Proteomes" id="UP000314294">
    <property type="component" value="Unassembled WGS sequence"/>
</dbReference>
<comment type="caution">
    <text evidence="1">The sequence shown here is derived from an EMBL/GenBank/DDBJ whole genome shotgun (WGS) entry which is preliminary data.</text>
</comment>
<sequence length="68" mass="7816">MTSLSKQHAVHLMSHKQASLLDLQNFFWEVLQTLGLKNDQVGEWTERKTNKRQVFVRDKAAEGCQSAT</sequence>
<protein>
    <submittedName>
        <fullName evidence="1">Uncharacterized protein</fullName>
    </submittedName>
</protein>
<evidence type="ECO:0000313" key="2">
    <source>
        <dbReference type="Proteomes" id="UP000314294"/>
    </source>
</evidence>
<proteinExistence type="predicted"/>
<dbReference type="AlphaFoldDB" id="A0A4Z2JGA4"/>
<gene>
    <name evidence="1" type="ORF">EYF80_000845</name>
</gene>